<evidence type="ECO:0000256" key="3">
    <source>
        <dbReference type="ARBA" id="ARBA00023315"/>
    </source>
</evidence>
<comment type="caution">
    <text evidence="6">The sequence shown here is derived from an EMBL/GenBank/DDBJ whole genome shotgun (WGS) entry which is preliminary data.</text>
</comment>
<feature type="transmembrane region" description="Helical" evidence="4">
    <location>
        <begin position="48"/>
        <end position="70"/>
    </location>
</feature>
<feature type="domain" description="Phospholipid/glycerol acyltransferase" evidence="5">
    <location>
        <begin position="135"/>
        <end position="267"/>
    </location>
</feature>
<dbReference type="GO" id="GO:0005783">
    <property type="term" value="C:endoplasmic reticulum"/>
    <property type="evidence" value="ECO:0007669"/>
    <property type="project" value="TreeGrafter"/>
</dbReference>
<organism evidence="6 7">
    <name type="scientific">Venturia nashicola</name>
    <dbReference type="NCBI Taxonomy" id="86259"/>
    <lineage>
        <taxon>Eukaryota</taxon>
        <taxon>Fungi</taxon>
        <taxon>Dikarya</taxon>
        <taxon>Ascomycota</taxon>
        <taxon>Pezizomycotina</taxon>
        <taxon>Dothideomycetes</taxon>
        <taxon>Pleosporomycetidae</taxon>
        <taxon>Venturiales</taxon>
        <taxon>Venturiaceae</taxon>
        <taxon>Venturia</taxon>
    </lineage>
</organism>
<gene>
    <name evidence="6" type="ORF">E6O75_ATG06896</name>
</gene>
<dbReference type="PANTHER" id="PTHR10983">
    <property type="entry name" value="1-ACYLGLYCEROL-3-PHOSPHATE ACYLTRANSFERASE-RELATED"/>
    <property type="match status" value="1"/>
</dbReference>
<feature type="transmembrane region" description="Helical" evidence="4">
    <location>
        <begin position="173"/>
        <end position="190"/>
    </location>
</feature>
<reference evidence="6 7" key="1">
    <citation type="submission" date="2019-04" db="EMBL/GenBank/DDBJ databases">
        <title>High contiguity whole genome sequence and gene annotation resource for two Venturia nashicola isolates.</title>
        <authorList>
            <person name="Prokchorchik M."/>
            <person name="Won K."/>
            <person name="Lee Y."/>
            <person name="Choi E.D."/>
            <person name="Segonzac C."/>
            <person name="Sohn K.H."/>
        </authorList>
    </citation>
    <scope>NUCLEOTIDE SEQUENCE [LARGE SCALE GENOMIC DNA]</scope>
    <source>
        <strain evidence="6 7">PRI2</strain>
    </source>
</reference>
<keyword evidence="4" id="KW-0812">Transmembrane</keyword>
<keyword evidence="3 6" id="KW-0012">Acyltransferase</keyword>
<proteinExistence type="inferred from homology"/>
<evidence type="ECO:0000313" key="7">
    <source>
        <dbReference type="Proteomes" id="UP000298493"/>
    </source>
</evidence>
<sequence>MSNFDPEGIRQRKEDAGEGIIAPTLEPKAEVERAKPTPSHPAVQGWRVVLIALYFLCSALSIHMTQWAALPLYLWDKDWYYAWQALLKKHFGVLMVIIQQWWSPTTVIVTGDKSVRGQLRRTSDGRLEAHFPERIFLLANHQIYTDWLYLWWHAYANDMAGHFFIILKDELRYIPLLGPGMMFFSFVFLARKWAQDKPRFQNRLDKLKREQRNPTTGQSELVPMWMLIFPEGTNMSKNGRAKSQAWARKSGKPDLEHVLLPRSTGLHFCLEQVKGTVDWVYDCTLAYEGLPPGQYAQDVWTIKSMYIDGHGPKSVNMHWRRFAVADIPEDEAKFDKWLEDRWAEKDELLAYYEKHGAFPYDEEVITEYQPVPNGAGISKPVTWTNLVQTSVQPGSYLEVVQIYLPTLTGALLLHLIWRFWNWLMVTLTIRNIGSTWRSF</sequence>
<evidence type="ECO:0000256" key="1">
    <source>
        <dbReference type="ARBA" id="ARBA00008655"/>
    </source>
</evidence>
<dbReference type="Proteomes" id="UP000298493">
    <property type="component" value="Unassembled WGS sequence"/>
</dbReference>
<keyword evidence="4" id="KW-1133">Transmembrane helix</keyword>
<name>A0A4Z1P5M5_9PEZI</name>
<comment type="similarity">
    <text evidence="1">Belongs to the 1-acyl-sn-glycerol-3-phosphate acyltransferase family.</text>
</comment>
<dbReference type="PANTHER" id="PTHR10983:SF16">
    <property type="entry name" value="LYSOCARDIOLIPIN ACYLTRANSFERASE 1"/>
    <property type="match status" value="1"/>
</dbReference>
<dbReference type="SUPFAM" id="SSF69593">
    <property type="entry name" value="Glycerol-3-phosphate (1)-acyltransferase"/>
    <property type="match status" value="1"/>
</dbReference>
<dbReference type="GO" id="GO:0036149">
    <property type="term" value="P:phosphatidylinositol acyl-chain remodeling"/>
    <property type="evidence" value="ECO:0007669"/>
    <property type="project" value="TreeGrafter"/>
</dbReference>
<keyword evidence="4" id="KW-0472">Membrane</keyword>
<evidence type="ECO:0000256" key="2">
    <source>
        <dbReference type="ARBA" id="ARBA00022679"/>
    </source>
</evidence>
<dbReference type="Pfam" id="PF16076">
    <property type="entry name" value="Acyltransf_C"/>
    <property type="match status" value="1"/>
</dbReference>
<dbReference type="CDD" id="cd07990">
    <property type="entry name" value="LPLAT_LCLAT1-like"/>
    <property type="match status" value="1"/>
</dbReference>
<accession>A0A4Z1P5M5</accession>
<dbReference type="Pfam" id="PF01553">
    <property type="entry name" value="Acyltransferase"/>
    <property type="match status" value="1"/>
</dbReference>
<keyword evidence="2 6" id="KW-0808">Transferase</keyword>
<dbReference type="InterPro" id="IPR032098">
    <property type="entry name" value="Acyltransf_C"/>
</dbReference>
<keyword evidence="7" id="KW-1185">Reference proteome</keyword>
<dbReference type="InterPro" id="IPR002123">
    <property type="entry name" value="Plipid/glycerol_acylTrfase"/>
</dbReference>
<dbReference type="SMART" id="SM00563">
    <property type="entry name" value="PlsC"/>
    <property type="match status" value="1"/>
</dbReference>
<dbReference type="AlphaFoldDB" id="A0A4Z1P5M5"/>
<dbReference type="STRING" id="86259.A0A4Z1P5M5"/>
<dbReference type="GO" id="GO:0016746">
    <property type="term" value="F:acyltransferase activity"/>
    <property type="evidence" value="ECO:0007669"/>
    <property type="project" value="UniProtKB-KW"/>
</dbReference>
<evidence type="ECO:0000313" key="6">
    <source>
        <dbReference type="EMBL" id="TID19558.1"/>
    </source>
</evidence>
<protein>
    <submittedName>
        <fullName evidence="6">Acyltransferase-domain-containing protein</fullName>
    </submittedName>
</protein>
<dbReference type="EMBL" id="SNSC02000012">
    <property type="protein sequence ID" value="TID19558.1"/>
    <property type="molecule type" value="Genomic_DNA"/>
</dbReference>
<evidence type="ECO:0000259" key="5">
    <source>
        <dbReference type="SMART" id="SM00563"/>
    </source>
</evidence>
<evidence type="ECO:0000256" key="4">
    <source>
        <dbReference type="SAM" id="Phobius"/>
    </source>
</evidence>